<dbReference type="GO" id="GO:0017000">
    <property type="term" value="P:antibiotic biosynthetic process"/>
    <property type="evidence" value="ECO:0007669"/>
    <property type="project" value="UniProtKB-KW"/>
</dbReference>
<keyword evidence="2" id="KW-0560">Oxidoreductase</keyword>
<reference evidence="5 6" key="1">
    <citation type="submission" date="2016-11" db="EMBL/GenBank/DDBJ databases">
        <authorList>
            <person name="Jaros S."/>
            <person name="Januszkiewicz K."/>
            <person name="Wedrychowicz H."/>
        </authorList>
    </citation>
    <scope>NUCLEOTIDE SEQUENCE [LARGE SCALE GENOMIC DNA]</scope>
    <source>
        <strain evidence="5 6">CGMCC 1.10190</strain>
    </source>
</reference>
<name>A0A1M5W1J7_9BURK</name>
<dbReference type="InterPro" id="IPR003819">
    <property type="entry name" value="TauD/TfdA-like"/>
</dbReference>
<dbReference type="InterPro" id="IPR042098">
    <property type="entry name" value="TauD-like_sf"/>
</dbReference>
<sequence>MCDELYGEYGDLPPKEGAKRAYRSTPYPESEMILFHNESSHLDKWPRKQWFYCELPSVKGGATPLVDCRQILEHIPPAFSERLAIEGLLYIRTFTDGLDVRWQDFFHTEDRQTAEQVCRAAGMDCLWLGDDDLQMTNLSPAVIEHPITQQRALFNQIQLHHPFFLAPDLREYLLSMVGEDRLPRNVRYGGGEPIEVENLRALSEAYDACAVRFSWAEGDVVLLDNMLTAHARDPYEGQRKIVVAMGEMVPSRAYCAKFKTEAI</sequence>
<dbReference type="EMBL" id="FQXE01000005">
    <property type="protein sequence ID" value="SHH81449.1"/>
    <property type="molecule type" value="Genomic_DNA"/>
</dbReference>
<keyword evidence="3" id="KW-0045">Antibiotic biosynthesis</keyword>
<dbReference type="GO" id="GO:0016706">
    <property type="term" value="F:2-oxoglutarate-dependent dioxygenase activity"/>
    <property type="evidence" value="ECO:0007669"/>
    <property type="project" value="UniProtKB-ARBA"/>
</dbReference>
<dbReference type="Proteomes" id="UP000184226">
    <property type="component" value="Unassembled WGS sequence"/>
</dbReference>
<evidence type="ECO:0000256" key="2">
    <source>
        <dbReference type="ARBA" id="ARBA00023002"/>
    </source>
</evidence>
<feature type="domain" description="TauD/TfdA-like" evidence="4">
    <location>
        <begin position="23"/>
        <end position="244"/>
    </location>
</feature>
<evidence type="ECO:0000256" key="1">
    <source>
        <dbReference type="ARBA" id="ARBA00001954"/>
    </source>
</evidence>
<organism evidence="5 6">
    <name type="scientific">Pollutimonas bauzanensis</name>
    <dbReference type="NCBI Taxonomy" id="658167"/>
    <lineage>
        <taxon>Bacteria</taxon>
        <taxon>Pseudomonadati</taxon>
        <taxon>Pseudomonadota</taxon>
        <taxon>Betaproteobacteria</taxon>
        <taxon>Burkholderiales</taxon>
        <taxon>Alcaligenaceae</taxon>
        <taxon>Pollutimonas</taxon>
    </lineage>
</organism>
<dbReference type="Pfam" id="PF02668">
    <property type="entry name" value="TauD"/>
    <property type="match status" value="1"/>
</dbReference>
<dbReference type="InterPro" id="IPR050411">
    <property type="entry name" value="AlphaKG_dependent_hydroxylases"/>
</dbReference>
<accession>A0A1M5W1J7</accession>
<dbReference type="SUPFAM" id="SSF51197">
    <property type="entry name" value="Clavaminate synthase-like"/>
    <property type="match status" value="1"/>
</dbReference>
<keyword evidence="6" id="KW-1185">Reference proteome</keyword>
<evidence type="ECO:0000256" key="3">
    <source>
        <dbReference type="ARBA" id="ARBA00023194"/>
    </source>
</evidence>
<dbReference type="Gene3D" id="3.60.130.10">
    <property type="entry name" value="Clavaminate synthase-like"/>
    <property type="match status" value="1"/>
</dbReference>
<evidence type="ECO:0000259" key="4">
    <source>
        <dbReference type="Pfam" id="PF02668"/>
    </source>
</evidence>
<dbReference type="PANTHER" id="PTHR10696:SF56">
    <property type="entry name" value="TAUD_TFDA-LIKE DOMAIN-CONTAINING PROTEIN"/>
    <property type="match status" value="1"/>
</dbReference>
<evidence type="ECO:0000313" key="6">
    <source>
        <dbReference type="Proteomes" id="UP000184226"/>
    </source>
</evidence>
<gene>
    <name evidence="5" type="ORF">SAMN04488135_10549</name>
</gene>
<evidence type="ECO:0000313" key="5">
    <source>
        <dbReference type="EMBL" id="SHH81449.1"/>
    </source>
</evidence>
<comment type="cofactor">
    <cofactor evidence="1">
        <name>Fe(2+)</name>
        <dbReference type="ChEBI" id="CHEBI:29033"/>
    </cofactor>
</comment>
<dbReference type="STRING" id="658167.SAMN04488135_10549"/>
<proteinExistence type="predicted"/>
<dbReference type="PANTHER" id="PTHR10696">
    <property type="entry name" value="GAMMA-BUTYROBETAINE HYDROXYLASE-RELATED"/>
    <property type="match status" value="1"/>
</dbReference>
<dbReference type="AlphaFoldDB" id="A0A1M5W1J7"/>
<protein>
    <submittedName>
        <fullName evidence="5">Taurine catabolism dioxygenase TauD, TfdA family</fullName>
    </submittedName>
</protein>
<keyword evidence="5" id="KW-0223">Dioxygenase</keyword>